<organism evidence="4 5">
    <name type="scientific">Vulcanisaeta souniana JCM 11219</name>
    <dbReference type="NCBI Taxonomy" id="1293586"/>
    <lineage>
        <taxon>Archaea</taxon>
        <taxon>Thermoproteota</taxon>
        <taxon>Thermoprotei</taxon>
        <taxon>Thermoproteales</taxon>
        <taxon>Thermoproteaceae</taxon>
        <taxon>Vulcanisaeta</taxon>
    </lineage>
</organism>
<evidence type="ECO:0000313" key="5">
    <source>
        <dbReference type="Proteomes" id="UP000657075"/>
    </source>
</evidence>
<reference evidence="4" key="2">
    <citation type="submission" date="2020-09" db="EMBL/GenBank/DDBJ databases">
        <authorList>
            <person name="Sun Q."/>
            <person name="Ohkuma M."/>
        </authorList>
    </citation>
    <scope>NUCLEOTIDE SEQUENCE</scope>
    <source>
        <strain evidence="4">JCM 11219</strain>
    </source>
</reference>
<dbReference type="EMBL" id="AP026830">
    <property type="protein sequence ID" value="BDR92060.1"/>
    <property type="molecule type" value="Genomic_DNA"/>
</dbReference>
<dbReference type="InterPro" id="IPR036265">
    <property type="entry name" value="HIT-like_sf"/>
</dbReference>
<evidence type="ECO:0000313" key="6">
    <source>
        <dbReference type="Proteomes" id="UP001060771"/>
    </source>
</evidence>
<dbReference type="GeneID" id="76206699"/>
<keyword evidence="6" id="KW-1185">Reference proteome</keyword>
<comment type="caution">
    <text evidence="1">Lacks conserved residue(s) required for the propagation of feature annotation.</text>
</comment>
<sequence>MKCMVCEMSSNEELIIMRNREVVVFHNPQPFNNGHLIIALLEHRSINEIDKSQFTELMGITRKFVGILQRVYNPHGFNIGISLSPHVYIQVVPRWNGDVSFMTLFYNVKVVPETVKDSVSRIKSAVREYGI</sequence>
<evidence type="ECO:0000256" key="1">
    <source>
        <dbReference type="PROSITE-ProRule" id="PRU00464"/>
    </source>
</evidence>
<dbReference type="InterPro" id="IPR011146">
    <property type="entry name" value="HIT-like"/>
</dbReference>
<protein>
    <submittedName>
        <fullName evidence="4">Hydrolase</fullName>
    </submittedName>
</protein>
<dbReference type="Gene3D" id="3.30.428.10">
    <property type="entry name" value="HIT-like"/>
    <property type="match status" value="1"/>
</dbReference>
<dbReference type="SUPFAM" id="SSF54197">
    <property type="entry name" value="HIT-like"/>
    <property type="match status" value="1"/>
</dbReference>
<reference evidence="4" key="1">
    <citation type="journal article" date="2014" name="Int. J. Syst. Evol. Microbiol.">
        <title>Complete genome sequence of Corynebacterium casei LMG S-19264T (=DSM 44701T), isolated from a smear-ripened cheese.</title>
        <authorList>
            <consortium name="US DOE Joint Genome Institute (JGI-PGF)"/>
            <person name="Walter F."/>
            <person name="Albersmeier A."/>
            <person name="Kalinowski J."/>
            <person name="Ruckert C."/>
        </authorList>
    </citation>
    <scope>NUCLEOTIDE SEQUENCE</scope>
    <source>
        <strain evidence="4">JCM 11219</strain>
    </source>
</reference>
<dbReference type="Proteomes" id="UP000657075">
    <property type="component" value="Unassembled WGS sequence"/>
</dbReference>
<proteinExistence type="predicted"/>
<gene>
    <name evidence="4" type="ORF">GCM10007112_01540</name>
    <name evidence="3" type="ORF">Vsou_11530</name>
</gene>
<dbReference type="PANTHER" id="PTHR42997:SF1">
    <property type="entry name" value="AP-4-A PHOSPHORYLASE"/>
    <property type="match status" value="1"/>
</dbReference>
<dbReference type="InterPro" id="IPR052908">
    <property type="entry name" value="AP-4-A_phosphorylase"/>
</dbReference>
<evidence type="ECO:0000259" key="2">
    <source>
        <dbReference type="PROSITE" id="PS51084"/>
    </source>
</evidence>
<dbReference type="PROSITE" id="PS51084">
    <property type="entry name" value="HIT_2"/>
    <property type="match status" value="1"/>
</dbReference>
<evidence type="ECO:0000313" key="3">
    <source>
        <dbReference type="EMBL" id="BDR92060.1"/>
    </source>
</evidence>
<accession>A0A830E6L8</accession>
<dbReference type="AlphaFoldDB" id="A0A830E6L8"/>
<dbReference type="Proteomes" id="UP001060771">
    <property type="component" value="Chromosome"/>
</dbReference>
<keyword evidence="4" id="KW-0378">Hydrolase</keyword>
<evidence type="ECO:0000313" key="4">
    <source>
        <dbReference type="EMBL" id="GGI68185.1"/>
    </source>
</evidence>
<name>A0A830E6L8_9CREN</name>
<reference evidence="6" key="3">
    <citation type="submission" date="2022-09" db="EMBL/GenBank/DDBJ databases">
        <title>Complete genome sequence of Vulcanisaeta souniana.</title>
        <authorList>
            <person name="Kato S."/>
            <person name="Itoh T."/>
            <person name="Ohkuma M."/>
        </authorList>
    </citation>
    <scope>NUCLEOTIDE SEQUENCE [LARGE SCALE GENOMIC DNA]</scope>
    <source>
        <strain evidence="6">JCM 11219</strain>
    </source>
</reference>
<dbReference type="RefSeq" id="WP_229709656.1">
    <property type="nucleotide sequence ID" value="NZ_AP026830.1"/>
</dbReference>
<dbReference type="GO" id="GO:0016787">
    <property type="term" value="F:hydrolase activity"/>
    <property type="evidence" value="ECO:0007669"/>
    <property type="project" value="UniProtKB-KW"/>
</dbReference>
<reference evidence="3" key="4">
    <citation type="journal article" date="2023" name="Microbiol. Resour. Announc.">
        <title>Complete Genome Sequence of Vulcanisaeta souniana Strain IC-059, a Hyperthermophilic Archaeon Isolated from Hot Spring Water in Japan.</title>
        <authorList>
            <person name="Kato S."/>
            <person name="Itoh T."/>
            <person name="Wu L."/>
            <person name="Ma J."/>
            <person name="Ohkuma M."/>
        </authorList>
    </citation>
    <scope>NUCLEOTIDE SEQUENCE</scope>
    <source>
        <strain evidence="3">JCM 11219</strain>
    </source>
</reference>
<dbReference type="PANTHER" id="PTHR42997">
    <property type="entry name" value="HIT FAMILY HYDROLASE"/>
    <property type="match status" value="1"/>
</dbReference>
<dbReference type="EMBL" id="BMNM01000001">
    <property type="protein sequence ID" value="GGI68185.1"/>
    <property type="molecule type" value="Genomic_DNA"/>
</dbReference>
<feature type="domain" description="HIT" evidence="2">
    <location>
        <begin position="1"/>
        <end position="101"/>
    </location>
</feature>